<evidence type="ECO:0000259" key="4">
    <source>
        <dbReference type="Pfam" id="PF00931"/>
    </source>
</evidence>
<dbReference type="Gene3D" id="3.80.10.10">
    <property type="entry name" value="Ribonuclease Inhibitor"/>
    <property type="match status" value="1"/>
</dbReference>
<dbReference type="PANTHER" id="PTHR23155">
    <property type="entry name" value="DISEASE RESISTANCE PROTEIN RP"/>
    <property type="match status" value="1"/>
</dbReference>
<dbReference type="InterPro" id="IPR036388">
    <property type="entry name" value="WH-like_DNA-bd_sf"/>
</dbReference>
<dbReference type="FunFam" id="1.10.10.10:FF:000322">
    <property type="entry name" value="Probable disease resistance protein At1g63360"/>
    <property type="match status" value="1"/>
</dbReference>
<dbReference type="Gene3D" id="1.20.5.4130">
    <property type="match status" value="1"/>
</dbReference>
<evidence type="ECO:0000256" key="2">
    <source>
        <dbReference type="ARBA" id="ARBA00022741"/>
    </source>
</evidence>
<dbReference type="InterPro" id="IPR041118">
    <property type="entry name" value="Rx_N"/>
</dbReference>
<dbReference type="EMBL" id="ASHM01008872">
    <property type="protein sequence ID" value="PNY16865.1"/>
    <property type="molecule type" value="Genomic_DNA"/>
</dbReference>
<evidence type="ECO:0000313" key="8">
    <source>
        <dbReference type="EMBL" id="PNY16865.1"/>
    </source>
</evidence>
<dbReference type="GO" id="GO:0098542">
    <property type="term" value="P:defense response to other organism"/>
    <property type="evidence" value="ECO:0007669"/>
    <property type="project" value="TreeGrafter"/>
</dbReference>
<feature type="domain" description="NB-ARC" evidence="4">
    <location>
        <begin position="173"/>
        <end position="349"/>
    </location>
</feature>
<evidence type="ECO:0000256" key="1">
    <source>
        <dbReference type="ARBA" id="ARBA00022737"/>
    </source>
</evidence>
<feature type="domain" description="Disease resistance protein winged helix" evidence="6">
    <location>
        <begin position="434"/>
        <end position="504"/>
    </location>
</feature>
<dbReference type="PANTHER" id="PTHR23155:SF1052">
    <property type="entry name" value="DISEASE RESISTANCE PROTEIN RPM1"/>
    <property type="match status" value="1"/>
</dbReference>
<keyword evidence="2" id="KW-0547">Nucleotide-binding</keyword>
<evidence type="ECO:0000259" key="5">
    <source>
        <dbReference type="Pfam" id="PF18052"/>
    </source>
</evidence>
<dbReference type="Gene3D" id="3.40.50.300">
    <property type="entry name" value="P-loop containing nucleotide triphosphate hydrolases"/>
    <property type="match status" value="1"/>
</dbReference>
<dbReference type="PRINTS" id="PR00364">
    <property type="entry name" value="DISEASERSIST"/>
</dbReference>
<dbReference type="STRING" id="57577.A0A2K3PNK5"/>
<organism evidence="8 9">
    <name type="scientific">Trifolium pratense</name>
    <name type="common">Red clover</name>
    <dbReference type="NCBI Taxonomy" id="57577"/>
    <lineage>
        <taxon>Eukaryota</taxon>
        <taxon>Viridiplantae</taxon>
        <taxon>Streptophyta</taxon>
        <taxon>Embryophyta</taxon>
        <taxon>Tracheophyta</taxon>
        <taxon>Spermatophyta</taxon>
        <taxon>Magnoliopsida</taxon>
        <taxon>eudicotyledons</taxon>
        <taxon>Gunneridae</taxon>
        <taxon>Pentapetalae</taxon>
        <taxon>rosids</taxon>
        <taxon>fabids</taxon>
        <taxon>Fabales</taxon>
        <taxon>Fabaceae</taxon>
        <taxon>Papilionoideae</taxon>
        <taxon>50 kb inversion clade</taxon>
        <taxon>NPAAA clade</taxon>
        <taxon>Hologalegina</taxon>
        <taxon>IRL clade</taxon>
        <taxon>Trifolieae</taxon>
        <taxon>Trifolium</taxon>
    </lineage>
</organism>
<feature type="domain" description="Disease resistance R13L4/SHOC-2-like LRR" evidence="7">
    <location>
        <begin position="569"/>
        <end position="880"/>
    </location>
</feature>
<dbReference type="SUPFAM" id="SSF52058">
    <property type="entry name" value="L domain-like"/>
    <property type="match status" value="1"/>
</dbReference>
<dbReference type="InterPro" id="IPR042197">
    <property type="entry name" value="Apaf_helical"/>
</dbReference>
<evidence type="ECO:0000259" key="7">
    <source>
        <dbReference type="Pfam" id="PF23598"/>
    </source>
</evidence>
<reference evidence="8 9" key="2">
    <citation type="journal article" date="2017" name="Front. Plant Sci.">
        <title>Gene Classification and Mining of Molecular Markers Useful in Red Clover (Trifolium pratense) Breeding.</title>
        <authorList>
            <person name="Istvanek J."/>
            <person name="Dluhosova J."/>
            <person name="Dluhos P."/>
            <person name="Patkova L."/>
            <person name="Nedelnik J."/>
            <person name="Repkova J."/>
        </authorList>
    </citation>
    <scope>NUCLEOTIDE SEQUENCE [LARGE SCALE GENOMIC DNA]</scope>
    <source>
        <strain evidence="9">cv. Tatra</strain>
        <tissue evidence="8">Young leaves</tissue>
    </source>
</reference>
<dbReference type="SUPFAM" id="SSF52540">
    <property type="entry name" value="P-loop containing nucleoside triphosphate hydrolases"/>
    <property type="match status" value="1"/>
</dbReference>
<dbReference type="Gene3D" id="1.10.8.430">
    <property type="entry name" value="Helical domain of apoptotic protease-activating factors"/>
    <property type="match status" value="1"/>
</dbReference>
<dbReference type="InterPro" id="IPR058922">
    <property type="entry name" value="WHD_DRP"/>
</dbReference>
<dbReference type="InterPro" id="IPR055414">
    <property type="entry name" value="LRR_R13L4/SHOC2-like"/>
</dbReference>
<sequence length="934" mass="107330">MSENTWSCVLHQSFPFVVAQGALLTGFGRDFQEIKDEHERIQTLLKDADAKASDGEVKTRTKQLREASFRIEDVIDEYDMYMAQRVNDNHSGFKALIQKVSQMVLNLKSRYQFAYEIHDIKLSVARINKRSSMFEFQPESGSGSSRGTKAARFGNPQMATFSFKEAQVVGFESQRDELVSCLVEGTNELMLVSVVGMGGLGKTTLIKYVLETPQVKKHFDCCFYISASQSKTAEELLIDMINKFCEDSKESAPNGLKEMDQMTLTTRVIQYLRSKRYLLWFDDVRNEHFSKGIAHAMPENEIGSRIIVATRMMRAAEYFKEHFSVHIHILKPLPDDKALELFWKKAFRGQCPTDLENMSKEIVQKCGGLPLAIVTIGGLLLTKPKTIFEWGKFSQNLGMELDGNMHFTSLTTILSRSYDDLQWHLKLCMLYFGIYPEHHTINCKRLIGQWIAEGFVKYEEGRTLEEVAEGYLKELIQTSLVQVSSVGFDGKVKSCEVHNLLRHIIIRKMKDLCFCHIMYEDHEQVTVDITRRFSIVTFSNNVLRSNSNPGIRAIFVFDKEELPEYFIDSLSIKFKLIKVLNFERSLLKRVPENLGNLFHLKYLNLSHTEVTVLPRSIGNLLNLETLDLRQTKIHELPMEIKNLTKLRLLKVYYKYYEGNYSTLNDTTGVQMQEGIGCLKSLQNLSFLEADHGEIDHMQELKKLKQVKKLGIRCVQSAQGNALCAAIGEMNFLESLNITAKAEDEILDLDFVSAPRYLRVINIKARLARFPDWIPELEYLVKLMLGFSNFEHDPLDSLRKLPNLSRLNLWDDAFAGDSLHFKVGGFPKLKELDLTRLNKLSSISIDREALLALEHFRCHDNPQLKVLPKDLQNLENLKYLEFADMPVELVDSIDPNKDGPCHRIINHIPRVQVREKVESSFPKYELRLIPTQLNI</sequence>
<evidence type="ECO:0000313" key="9">
    <source>
        <dbReference type="Proteomes" id="UP000236291"/>
    </source>
</evidence>
<dbReference type="InterPro" id="IPR044974">
    <property type="entry name" value="Disease_R_plants"/>
</dbReference>
<evidence type="ECO:0000256" key="3">
    <source>
        <dbReference type="ARBA" id="ARBA00022821"/>
    </source>
</evidence>
<protein>
    <submittedName>
        <fullName evidence="8">NBS-containing resistance-like protein</fullName>
    </submittedName>
</protein>
<accession>A0A2K3PNK5</accession>
<dbReference type="Pfam" id="PF23559">
    <property type="entry name" value="WHD_DRP"/>
    <property type="match status" value="1"/>
</dbReference>
<dbReference type="InterPro" id="IPR032675">
    <property type="entry name" value="LRR_dom_sf"/>
</dbReference>
<dbReference type="GO" id="GO:0043531">
    <property type="term" value="F:ADP binding"/>
    <property type="evidence" value="ECO:0007669"/>
    <property type="project" value="InterPro"/>
</dbReference>
<feature type="domain" description="Disease resistance N-terminal" evidence="5">
    <location>
        <begin position="9"/>
        <end position="86"/>
    </location>
</feature>
<keyword evidence="3" id="KW-0611">Plant defense</keyword>
<dbReference type="InterPro" id="IPR038005">
    <property type="entry name" value="RX-like_CC"/>
</dbReference>
<dbReference type="InterPro" id="IPR027417">
    <property type="entry name" value="P-loop_NTPase"/>
</dbReference>
<comment type="caution">
    <text evidence="8">The sequence shown here is derived from an EMBL/GenBank/DDBJ whole genome shotgun (WGS) entry which is preliminary data.</text>
</comment>
<dbReference type="Gene3D" id="1.10.10.10">
    <property type="entry name" value="Winged helix-like DNA-binding domain superfamily/Winged helix DNA-binding domain"/>
    <property type="match status" value="1"/>
</dbReference>
<proteinExistence type="predicted"/>
<dbReference type="Pfam" id="PF23598">
    <property type="entry name" value="LRR_14"/>
    <property type="match status" value="1"/>
</dbReference>
<dbReference type="Pfam" id="PF18052">
    <property type="entry name" value="Rx_N"/>
    <property type="match status" value="1"/>
</dbReference>
<dbReference type="AlphaFoldDB" id="A0A2K3PNK5"/>
<keyword evidence="1" id="KW-0677">Repeat</keyword>
<dbReference type="InterPro" id="IPR002182">
    <property type="entry name" value="NB-ARC"/>
</dbReference>
<reference evidence="8 9" key="1">
    <citation type="journal article" date="2014" name="Am. J. Bot.">
        <title>Genome assembly and annotation for red clover (Trifolium pratense; Fabaceae).</title>
        <authorList>
            <person name="Istvanek J."/>
            <person name="Jaros M."/>
            <person name="Krenek A."/>
            <person name="Repkova J."/>
        </authorList>
    </citation>
    <scope>NUCLEOTIDE SEQUENCE [LARGE SCALE GENOMIC DNA]</scope>
    <source>
        <strain evidence="9">cv. Tatra</strain>
        <tissue evidence="8">Young leaves</tissue>
    </source>
</reference>
<dbReference type="CDD" id="cd14798">
    <property type="entry name" value="RX-CC_like"/>
    <property type="match status" value="1"/>
</dbReference>
<gene>
    <name evidence="8" type="ORF">L195_g013593</name>
</gene>
<dbReference type="Pfam" id="PF00931">
    <property type="entry name" value="NB-ARC"/>
    <property type="match status" value="1"/>
</dbReference>
<evidence type="ECO:0000259" key="6">
    <source>
        <dbReference type="Pfam" id="PF23559"/>
    </source>
</evidence>
<name>A0A2K3PNK5_TRIPR</name>
<dbReference type="Proteomes" id="UP000236291">
    <property type="component" value="Unassembled WGS sequence"/>
</dbReference>